<name>A0ABN9PQU5_9DINO</name>
<evidence type="ECO:0000256" key="1">
    <source>
        <dbReference type="SAM" id="Phobius"/>
    </source>
</evidence>
<gene>
    <name evidence="2" type="ORF">PCOR1329_LOCUS5023</name>
</gene>
<keyword evidence="1" id="KW-0812">Transmembrane</keyword>
<protein>
    <submittedName>
        <fullName evidence="2">Uncharacterized protein</fullName>
    </submittedName>
</protein>
<feature type="transmembrane region" description="Helical" evidence="1">
    <location>
        <begin position="28"/>
        <end position="45"/>
    </location>
</feature>
<comment type="caution">
    <text evidence="2">The sequence shown here is derived from an EMBL/GenBank/DDBJ whole genome shotgun (WGS) entry which is preliminary data.</text>
</comment>
<evidence type="ECO:0000313" key="3">
    <source>
        <dbReference type="Proteomes" id="UP001189429"/>
    </source>
</evidence>
<dbReference type="Proteomes" id="UP001189429">
    <property type="component" value="Unassembled WGS sequence"/>
</dbReference>
<feature type="transmembrane region" description="Helical" evidence="1">
    <location>
        <begin position="126"/>
        <end position="147"/>
    </location>
</feature>
<organism evidence="2 3">
    <name type="scientific">Prorocentrum cordatum</name>
    <dbReference type="NCBI Taxonomy" id="2364126"/>
    <lineage>
        <taxon>Eukaryota</taxon>
        <taxon>Sar</taxon>
        <taxon>Alveolata</taxon>
        <taxon>Dinophyceae</taxon>
        <taxon>Prorocentrales</taxon>
        <taxon>Prorocentraceae</taxon>
        <taxon>Prorocentrum</taxon>
    </lineage>
</organism>
<proteinExistence type="predicted"/>
<keyword evidence="1" id="KW-0472">Membrane</keyword>
<reference evidence="2" key="1">
    <citation type="submission" date="2023-10" db="EMBL/GenBank/DDBJ databases">
        <authorList>
            <person name="Chen Y."/>
            <person name="Shah S."/>
            <person name="Dougan E. K."/>
            <person name="Thang M."/>
            <person name="Chan C."/>
        </authorList>
    </citation>
    <scope>NUCLEOTIDE SEQUENCE [LARGE SCALE GENOMIC DNA]</scope>
</reference>
<evidence type="ECO:0000313" key="2">
    <source>
        <dbReference type="EMBL" id="CAK0795310.1"/>
    </source>
</evidence>
<keyword evidence="3" id="KW-1185">Reference proteome</keyword>
<feature type="transmembrane region" description="Helical" evidence="1">
    <location>
        <begin position="90"/>
        <end position="114"/>
    </location>
</feature>
<sequence length="233" mass="26181">MLFLFADVATFSSHLILGFKRKNYRKHISTYNFSILLVSWSIWNVVSHPLCRQHVVDVLVTPPEIHVFINVSAIIVSTSSIMTPPSMRHLVGLVLGEFLISFVLSALEVFNFSMDGSWLTAAGMDIVIFNTAILLVGSTIILGTVTVDKDIKSLTQDMENRLGSASLFEDDLERRKRAVLTALCDAVLTMDSDFKIIESDGGADRVFRRSMLNEMLTDYLKSQEKRKMGFIRP</sequence>
<feature type="transmembrane region" description="Helical" evidence="1">
    <location>
        <begin position="65"/>
        <end position="83"/>
    </location>
</feature>
<dbReference type="EMBL" id="CAUYUJ010001314">
    <property type="protein sequence ID" value="CAK0795310.1"/>
    <property type="molecule type" value="Genomic_DNA"/>
</dbReference>
<accession>A0ABN9PQU5</accession>
<keyword evidence="1" id="KW-1133">Transmembrane helix</keyword>